<dbReference type="InterPro" id="IPR053858">
    <property type="entry name" value="Arb2_dom"/>
</dbReference>
<dbReference type="InterPro" id="IPR029058">
    <property type="entry name" value="AB_hydrolase_fold"/>
</dbReference>
<accession>A0A0N5B8J9</accession>
<dbReference type="AlphaFoldDB" id="A0A0N5B8J9"/>
<feature type="domain" description="Arb2" evidence="1">
    <location>
        <begin position="2"/>
        <end position="217"/>
    </location>
</feature>
<dbReference type="Gene3D" id="3.40.50.1820">
    <property type="entry name" value="alpha/beta hydrolase"/>
    <property type="match status" value="1"/>
</dbReference>
<sequence length="272" mass="31093">MSQELEFLGYSFNDSGILVDKDNKRFVFTTQKEYEILGEAITEYVYEILEKKFNFQKLYFDEDNTEESSFIYASQNYKDCSEIIIFINGSGVVRAGQWARSIIINENIDMGTQFEYYKKLSSNDRGIVVFNTNDNISKKGNTKMNSKDAIEHALFAYKKFIVPYNFSKIVIIAHSYGGTVTQNLLETFDDLNSNIRCIVLTDASFNTKKVVEKKLKNVPPIINYIISNKKLGEIIKKDDCIVYASAGTEKHERSSGVCVEAAINYINSYLNN</sequence>
<evidence type="ECO:0000313" key="3">
    <source>
        <dbReference type="WBParaSite" id="SPAL_0000237200.1"/>
    </source>
</evidence>
<keyword evidence="2" id="KW-1185">Reference proteome</keyword>
<dbReference type="STRING" id="174720.A0A0N5B8J9"/>
<evidence type="ECO:0000259" key="1">
    <source>
        <dbReference type="Pfam" id="PF22749"/>
    </source>
</evidence>
<evidence type="ECO:0000313" key="2">
    <source>
        <dbReference type="Proteomes" id="UP000046392"/>
    </source>
</evidence>
<dbReference type="PANTHER" id="PTHR21357:SF4">
    <property type="entry name" value="FAM172 FAMILY PROTEIN HOMOLOG CG10038"/>
    <property type="match status" value="1"/>
</dbReference>
<reference evidence="3" key="1">
    <citation type="submission" date="2017-02" db="UniProtKB">
        <authorList>
            <consortium name="WormBaseParasite"/>
        </authorList>
    </citation>
    <scope>IDENTIFICATION</scope>
</reference>
<dbReference type="GO" id="GO:0005634">
    <property type="term" value="C:nucleus"/>
    <property type="evidence" value="ECO:0007669"/>
    <property type="project" value="TreeGrafter"/>
</dbReference>
<proteinExistence type="predicted"/>
<organism evidence="2 3">
    <name type="scientific">Strongyloides papillosus</name>
    <name type="common">Intestinal threadworm</name>
    <dbReference type="NCBI Taxonomy" id="174720"/>
    <lineage>
        <taxon>Eukaryota</taxon>
        <taxon>Metazoa</taxon>
        <taxon>Ecdysozoa</taxon>
        <taxon>Nematoda</taxon>
        <taxon>Chromadorea</taxon>
        <taxon>Rhabditida</taxon>
        <taxon>Tylenchina</taxon>
        <taxon>Panagrolaimomorpha</taxon>
        <taxon>Strongyloidoidea</taxon>
        <taxon>Strongyloididae</taxon>
        <taxon>Strongyloides</taxon>
    </lineage>
</organism>
<dbReference type="SUPFAM" id="SSF53474">
    <property type="entry name" value="alpha/beta-Hydrolases"/>
    <property type="match status" value="1"/>
</dbReference>
<protein>
    <submittedName>
        <fullName evidence="3">DUF1749 domain-containing protein</fullName>
    </submittedName>
</protein>
<dbReference type="GO" id="GO:0031048">
    <property type="term" value="P:regulatory ncRNA-mediated heterochromatin formation"/>
    <property type="evidence" value="ECO:0007669"/>
    <property type="project" value="TreeGrafter"/>
</dbReference>
<dbReference type="GO" id="GO:0035197">
    <property type="term" value="F:siRNA binding"/>
    <property type="evidence" value="ECO:0007669"/>
    <property type="project" value="TreeGrafter"/>
</dbReference>
<dbReference type="InterPro" id="IPR048263">
    <property type="entry name" value="Arb2"/>
</dbReference>
<dbReference type="Pfam" id="PF22749">
    <property type="entry name" value="Arb2"/>
    <property type="match status" value="1"/>
</dbReference>
<dbReference type="Proteomes" id="UP000046392">
    <property type="component" value="Unplaced"/>
</dbReference>
<dbReference type="PANTHER" id="PTHR21357">
    <property type="entry name" value="FAM172 FAMILY PROTEIN HOMOLOG CG10038"/>
    <property type="match status" value="1"/>
</dbReference>
<name>A0A0N5B8J9_STREA</name>
<dbReference type="WBParaSite" id="SPAL_0000237200.1">
    <property type="protein sequence ID" value="SPAL_0000237200.1"/>
    <property type="gene ID" value="SPAL_0000237200"/>
</dbReference>